<dbReference type="NCBIfam" id="TIGR01292">
    <property type="entry name" value="TRX_reduct"/>
    <property type="match status" value="1"/>
</dbReference>
<dbReference type="InterPro" id="IPR036188">
    <property type="entry name" value="FAD/NAD-bd_sf"/>
</dbReference>
<dbReference type="PROSITE" id="PS00573">
    <property type="entry name" value="PYRIDINE_REDOX_2"/>
    <property type="match status" value="1"/>
</dbReference>
<evidence type="ECO:0000313" key="10">
    <source>
        <dbReference type="Proteomes" id="UP000231569"/>
    </source>
</evidence>
<dbReference type="InterPro" id="IPR023753">
    <property type="entry name" value="FAD/NAD-binding_dom"/>
</dbReference>
<comment type="caution">
    <text evidence="9">The sequence shown here is derived from an EMBL/GenBank/DDBJ whole genome shotgun (WGS) entry which is preliminary data.</text>
</comment>
<organism evidence="9 10">
    <name type="scientific">Candidatus Roizmanbacteria bacterium CG10_big_fil_rev_8_21_14_0_10_45_7</name>
    <dbReference type="NCBI Taxonomy" id="1974854"/>
    <lineage>
        <taxon>Bacteria</taxon>
        <taxon>Candidatus Roizmaniibacteriota</taxon>
    </lineage>
</organism>
<comment type="subunit">
    <text evidence="6">Homodimer.</text>
</comment>
<dbReference type="InterPro" id="IPR008255">
    <property type="entry name" value="Pyr_nucl-diS_OxRdtase_2_AS"/>
</dbReference>
<keyword evidence="3 6" id="KW-0560">Oxidoreductase</keyword>
<evidence type="ECO:0000256" key="6">
    <source>
        <dbReference type="RuleBase" id="RU003880"/>
    </source>
</evidence>
<evidence type="ECO:0000256" key="3">
    <source>
        <dbReference type="ARBA" id="ARBA00023002"/>
    </source>
</evidence>
<comment type="catalytic activity">
    <reaction evidence="6">
        <text>[thioredoxin]-dithiol + NADP(+) = [thioredoxin]-disulfide + NADPH + H(+)</text>
        <dbReference type="Rhea" id="RHEA:20345"/>
        <dbReference type="Rhea" id="RHEA-COMP:10698"/>
        <dbReference type="Rhea" id="RHEA-COMP:10700"/>
        <dbReference type="ChEBI" id="CHEBI:15378"/>
        <dbReference type="ChEBI" id="CHEBI:29950"/>
        <dbReference type="ChEBI" id="CHEBI:50058"/>
        <dbReference type="ChEBI" id="CHEBI:57783"/>
        <dbReference type="ChEBI" id="CHEBI:58349"/>
        <dbReference type="EC" id="1.8.1.9"/>
    </reaction>
</comment>
<dbReference type="InterPro" id="IPR005982">
    <property type="entry name" value="Thioredox_Rdtase"/>
</dbReference>
<dbReference type="GO" id="GO:0019430">
    <property type="term" value="P:removal of superoxide radicals"/>
    <property type="evidence" value="ECO:0007669"/>
    <property type="project" value="UniProtKB-UniRule"/>
</dbReference>
<dbReference type="EMBL" id="PFEE01000071">
    <property type="protein sequence ID" value="PJE63419.1"/>
    <property type="molecule type" value="Genomic_DNA"/>
</dbReference>
<evidence type="ECO:0000256" key="1">
    <source>
        <dbReference type="ARBA" id="ARBA00022630"/>
    </source>
</evidence>
<keyword evidence="7" id="KW-0521">NADP</keyword>
<reference evidence="10" key="1">
    <citation type="submission" date="2017-09" db="EMBL/GenBank/DDBJ databases">
        <title>Depth-based differentiation of microbial function through sediment-hosted aquifers and enrichment of novel symbionts in the deep terrestrial subsurface.</title>
        <authorList>
            <person name="Probst A.J."/>
            <person name="Ladd B."/>
            <person name="Jarett J.K."/>
            <person name="Geller-Mcgrath D.E."/>
            <person name="Sieber C.M.K."/>
            <person name="Emerson J.B."/>
            <person name="Anantharaman K."/>
            <person name="Thomas B.C."/>
            <person name="Malmstrom R."/>
            <person name="Stieglmeier M."/>
            <person name="Klingl A."/>
            <person name="Woyke T."/>
            <person name="Ryan C.M."/>
            <person name="Banfield J.F."/>
        </authorList>
    </citation>
    <scope>NUCLEOTIDE SEQUENCE [LARGE SCALE GENOMIC DNA]</scope>
</reference>
<keyword evidence="1 6" id="KW-0285">Flavoprotein</keyword>
<evidence type="ECO:0000313" key="9">
    <source>
        <dbReference type="EMBL" id="PJE63419.1"/>
    </source>
</evidence>
<protein>
    <recommendedName>
        <fullName evidence="6">Thioredoxin reductase</fullName>
        <ecNumber evidence="6">1.8.1.9</ecNumber>
    </recommendedName>
</protein>
<dbReference type="AlphaFoldDB" id="A0A2M8KU32"/>
<evidence type="ECO:0000256" key="5">
    <source>
        <dbReference type="ARBA" id="ARBA00023284"/>
    </source>
</evidence>
<keyword evidence="2 6" id="KW-0274">FAD</keyword>
<dbReference type="SUPFAM" id="SSF51905">
    <property type="entry name" value="FAD/NAD(P)-binding domain"/>
    <property type="match status" value="1"/>
</dbReference>
<comment type="cofactor">
    <cofactor evidence="7">
        <name>FAD</name>
        <dbReference type="ChEBI" id="CHEBI:57692"/>
    </cofactor>
    <text evidence="7">Binds 1 FAD per subunit.</text>
</comment>
<comment type="similarity">
    <text evidence="6">Belongs to the class-II pyridine nucleotide-disulfide oxidoreductase family.</text>
</comment>
<gene>
    <name evidence="9" type="primary">trxB</name>
    <name evidence="9" type="ORF">COU89_03445</name>
</gene>
<feature type="domain" description="FAD/NAD(P)-binding" evidence="8">
    <location>
        <begin position="4"/>
        <end position="308"/>
    </location>
</feature>
<evidence type="ECO:0000256" key="4">
    <source>
        <dbReference type="ARBA" id="ARBA00023157"/>
    </source>
</evidence>
<dbReference type="EC" id="1.8.1.9" evidence="6"/>
<dbReference type="PRINTS" id="PR00469">
    <property type="entry name" value="PNDRDTASEII"/>
</dbReference>
<accession>A0A2M8KU32</accession>
<dbReference type="PRINTS" id="PR00368">
    <property type="entry name" value="FADPNR"/>
</dbReference>
<dbReference type="PANTHER" id="PTHR48105">
    <property type="entry name" value="THIOREDOXIN REDUCTASE 1-RELATED-RELATED"/>
    <property type="match status" value="1"/>
</dbReference>
<evidence type="ECO:0000259" key="8">
    <source>
        <dbReference type="Pfam" id="PF07992"/>
    </source>
</evidence>
<dbReference type="GO" id="GO:0005737">
    <property type="term" value="C:cytoplasm"/>
    <property type="evidence" value="ECO:0007669"/>
    <property type="project" value="InterPro"/>
</dbReference>
<dbReference type="Gene3D" id="3.50.50.60">
    <property type="entry name" value="FAD/NAD(P)-binding domain"/>
    <property type="match status" value="2"/>
</dbReference>
<dbReference type="Proteomes" id="UP000231569">
    <property type="component" value="Unassembled WGS sequence"/>
</dbReference>
<dbReference type="InterPro" id="IPR050097">
    <property type="entry name" value="Ferredoxin-NADP_redctase_2"/>
</dbReference>
<dbReference type="Pfam" id="PF07992">
    <property type="entry name" value="Pyr_redox_2"/>
    <property type="match status" value="1"/>
</dbReference>
<evidence type="ECO:0000256" key="2">
    <source>
        <dbReference type="ARBA" id="ARBA00022827"/>
    </source>
</evidence>
<keyword evidence="4" id="KW-1015">Disulfide bond</keyword>
<keyword evidence="5 6" id="KW-0676">Redox-active center</keyword>
<name>A0A2M8KU32_9BACT</name>
<sequence length="324" mass="34513">MKTQLAIIGGGPAGLAAAIYASRAGLKPVLIEGIPPGGQLMRTTDVENYPGFPKGILGPQLVANFSEQAKRFGTEMVSTSVSSITVDEHKPHIIALENGESITAHAVIIATGADAQWLNVPGESEFMGKGVSACATCDGFFFRGKTVGVVGGGDTAMEEALTLSKMVKKVILIHRRDSFRASRIMQERVLTTENIEIILNTSIIEIKGDKKLTGVILSTRKELPLDGLFVAIGHKPSTVFLQGSGVLLDKKGYVYTSGRIALEGKTEELPDDQFNFTYQYATSVPGIFAAGDCVDHLYRQAATAIGMGVAAQLEAQRYLADAHA</sequence>
<evidence type="ECO:0000256" key="7">
    <source>
        <dbReference type="RuleBase" id="RU003881"/>
    </source>
</evidence>
<proteinExistence type="inferred from homology"/>
<dbReference type="GO" id="GO:0004791">
    <property type="term" value="F:thioredoxin-disulfide reductase (NADPH) activity"/>
    <property type="evidence" value="ECO:0007669"/>
    <property type="project" value="UniProtKB-UniRule"/>
</dbReference>